<organism evidence="3 4">
    <name type="scientific">Deinococcus reticulitermitis</name>
    <dbReference type="NCBI Taxonomy" id="856736"/>
    <lineage>
        <taxon>Bacteria</taxon>
        <taxon>Thermotogati</taxon>
        <taxon>Deinococcota</taxon>
        <taxon>Deinococci</taxon>
        <taxon>Deinococcales</taxon>
        <taxon>Deinococcaceae</taxon>
        <taxon>Deinococcus</taxon>
    </lineage>
</organism>
<sequence>MDDKNSEQVRVLHGTDSGAGEQTATARTQGAGKEERLLLSTETGDLSELGRVRLHEERAQVDVQRVQAGQVQVRKVVRERQETLPVTLTSEYLEIIVNPEASGRVTMDGQVLEAGRSYEVLLTEERAQVTKQVFALSEVTVRKQVQTSTHQETVTLRREELDVVDAQGLAHVIEESASLLPDPERR</sequence>
<name>A0A1H6VG34_9DEIO</name>
<evidence type="ECO:0000313" key="3">
    <source>
        <dbReference type="EMBL" id="SEI99640.1"/>
    </source>
</evidence>
<dbReference type="Proteomes" id="UP000199223">
    <property type="component" value="Unassembled WGS sequence"/>
</dbReference>
<dbReference type="Pfam" id="PF09557">
    <property type="entry name" value="DUF2382"/>
    <property type="match status" value="1"/>
</dbReference>
<evidence type="ECO:0000313" key="4">
    <source>
        <dbReference type="Proteomes" id="UP000199223"/>
    </source>
</evidence>
<gene>
    <name evidence="3" type="ORF">SAMN04488058_10349</name>
</gene>
<dbReference type="PANTHER" id="PTHR38463:SF1">
    <property type="entry name" value="STRESS RESPONSE PROTEIN YSNF"/>
    <property type="match status" value="1"/>
</dbReference>
<evidence type="ECO:0000256" key="1">
    <source>
        <dbReference type="SAM" id="MobiDB-lite"/>
    </source>
</evidence>
<dbReference type="STRING" id="856736.SAMN04488058_10349"/>
<accession>A0A1H6VG34</accession>
<dbReference type="RefSeq" id="WP_092263581.1">
    <property type="nucleotide sequence ID" value="NZ_FNZA01000003.1"/>
</dbReference>
<dbReference type="PANTHER" id="PTHR38463">
    <property type="entry name" value="STRESS RESPONSE PROTEIN YSNF"/>
    <property type="match status" value="1"/>
</dbReference>
<dbReference type="InterPro" id="IPR052967">
    <property type="entry name" value="Stress_Response_Assoc"/>
</dbReference>
<dbReference type="InterPro" id="IPR019060">
    <property type="entry name" value="DUF2382"/>
</dbReference>
<protein>
    <submittedName>
        <fullName evidence="3">Conserved domain-containing protein</fullName>
    </submittedName>
</protein>
<dbReference type="EMBL" id="FNZA01000003">
    <property type="protein sequence ID" value="SEI99640.1"/>
    <property type="molecule type" value="Genomic_DNA"/>
</dbReference>
<feature type="domain" description="DUF2382" evidence="2">
    <location>
        <begin position="53"/>
        <end position="163"/>
    </location>
</feature>
<proteinExistence type="predicted"/>
<dbReference type="OrthoDB" id="6647894at2"/>
<evidence type="ECO:0000259" key="2">
    <source>
        <dbReference type="Pfam" id="PF09557"/>
    </source>
</evidence>
<keyword evidence="4" id="KW-1185">Reference proteome</keyword>
<reference evidence="4" key="1">
    <citation type="submission" date="2016-10" db="EMBL/GenBank/DDBJ databases">
        <authorList>
            <person name="Varghese N."/>
            <person name="Submissions S."/>
        </authorList>
    </citation>
    <scope>NUCLEOTIDE SEQUENCE [LARGE SCALE GENOMIC DNA]</scope>
    <source>
        <strain evidence="4">CGMCC 1.10218</strain>
    </source>
</reference>
<dbReference type="AlphaFoldDB" id="A0A1H6VG34"/>
<feature type="region of interest" description="Disordered" evidence="1">
    <location>
        <begin position="1"/>
        <end position="35"/>
    </location>
</feature>